<dbReference type="RefSeq" id="XP_033367199.1">
    <property type="nucleotide sequence ID" value="XM_033511308.1"/>
</dbReference>
<keyword evidence="6 9" id="KW-0333">Golgi apparatus</keyword>
<keyword evidence="8 9" id="KW-0325">Glycoprotein</keyword>
<dbReference type="RefSeq" id="XP_033367197.1">
    <property type="nucleotide sequence ID" value="XM_033511306.1"/>
</dbReference>
<dbReference type="GO" id="GO:0000139">
    <property type="term" value="C:Golgi membrane"/>
    <property type="evidence" value="ECO:0007669"/>
    <property type="project" value="UniProtKB-SubCell"/>
</dbReference>
<evidence type="ECO:0000313" key="15">
    <source>
        <dbReference type="RefSeq" id="XP_033367201.1"/>
    </source>
</evidence>
<dbReference type="PANTHER" id="PTHR12137">
    <property type="entry name" value="CARBOHYDRATE SULFOTRANSFERASE"/>
    <property type="match status" value="1"/>
</dbReference>
<evidence type="ECO:0000256" key="3">
    <source>
        <dbReference type="ARBA" id="ARBA00022679"/>
    </source>
</evidence>
<evidence type="ECO:0000256" key="7">
    <source>
        <dbReference type="ARBA" id="ARBA00023136"/>
    </source>
</evidence>
<evidence type="ECO:0000313" key="13">
    <source>
        <dbReference type="RefSeq" id="XP_033367199.1"/>
    </source>
</evidence>
<dbReference type="RefSeq" id="XP_033367200.1">
    <property type="nucleotide sequence ID" value="XM_033511309.1"/>
</dbReference>
<dbReference type="Pfam" id="PF03567">
    <property type="entry name" value="Sulfotransfer_2"/>
    <property type="match status" value="1"/>
</dbReference>
<dbReference type="KEGG" id="bvk:117243649"/>
<evidence type="ECO:0000256" key="5">
    <source>
        <dbReference type="ARBA" id="ARBA00022989"/>
    </source>
</evidence>
<keyword evidence="9" id="KW-0735">Signal-anchor</keyword>
<dbReference type="EC" id="2.8.2.-" evidence="9"/>
<dbReference type="Proteomes" id="UP000504631">
    <property type="component" value="Unplaced"/>
</dbReference>
<protein>
    <recommendedName>
        <fullName evidence="9">Carbohydrate sulfotransferase</fullName>
        <ecNumber evidence="9">2.8.2.-</ecNumber>
    </recommendedName>
</protein>
<evidence type="ECO:0000313" key="14">
    <source>
        <dbReference type="RefSeq" id="XP_033367200.1"/>
    </source>
</evidence>
<organism evidence="11 15">
    <name type="scientific">Bombus vosnesenskii</name>
    <dbReference type="NCBI Taxonomy" id="207650"/>
    <lineage>
        <taxon>Eukaryota</taxon>
        <taxon>Metazoa</taxon>
        <taxon>Ecdysozoa</taxon>
        <taxon>Arthropoda</taxon>
        <taxon>Hexapoda</taxon>
        <taxon>Insecta</taxon>
        <taxon>Pterygota</taxon>
        <taxon>Neoptera</taxon>
        <taxon>Endopterygota</taxon>
        <taxon>Hymenoptera</taxon>
        <taxon>Apocrita</taxon>
        <taxon>Aculeata</taxon>
        <taxon>Apoidea</taxon>
        <taxon>Anthophila</taxon>
        <taxon>Apidae</taxon>
        <taxon>Bombus</taxon>
        <taxon>Pyrobombus</taxon>
    </lineage>
</organism>
<keyword evidence="3 9" id="KW-0808">Transferase</keyword>
<dbReference type="GO" id="GO:0016051">
    <property type="term" value="P:carbohydrate biosynthetic process"/>
    <property type="evidence" value="ECO:0007669"/>
    <property type="project" value="InterPro"/>
</dbReference>
<dbReference type="InterPro" id="IPR018011">
    <property type="entry name" value="Carb_sulfotrans_8-10"/>
</dbReference>
<evidence type="ECO:0000256" key="1">
    <source>
        <dbReference type="ARBA" id="ARBA00004323"/>
    </source>
</evidence>
<keyword evidence="9" id="KW-0119">Carbohydrate metabolism</keyword>
<dbReference type="Gene3D" id="3.40.50.300">
    <property type="entry name" value="P-loop containing nucleotide triphosphate hydrolases"/>
    <property type="match status" value="1"/>
</dbReference>
<evidence type="ECO:0000256" key="9">
    <source>
        <dbReference type="RuleBase" id="RU364020"/>
    </source>
</evidence>
<evidence type="ECO:0000256" key="2">
    <source>
        <dbReference type="ARBA" id="ARBA00006339"/>
    </source>
</evidence>
<evidence type="ECO:0000256" key="6">
    <source>
        <dbReference type="ARBA" id="ARBA00023034"/>
    </source>
</evidence>
<comment type="subcellular location">
    <subcellularLocation>
        <location evidence="1 9">Golgi apparatus membrane</location>
        <topology evidence="1 9">Single-pass type II membrane protein</topology>
    </subcellularLocation>
</comment>
<dbReference type="InterPro" id="IPR005331">
    <property type="entry name" value="Sulfotransferase"/>
</dbReference>
<name>A0A6J3LQY5_9HYME</name>
<dbReference type="PANTHER" id="PTHR12137:SF54">
    <property type="entry name" value="CARBOHYDRATE SULFOTRANSFERASE"/>
    <property type="match status" value="1"/>
</dbReference>
<keyword evidence="4" id="KW-0812">Transmembrane</keyword>
<feature type="chain" id="PRO_5044644004" description="Carbohydrate sulfotransferase" evidence="10">
    <location>
        <begin position="26"/>
        <end position="337"/>
    </location>
</feature>
<gene>
    <name evidence="12 13 14 15" type="primary">LOC117243649</name>
</gene>
<keyword evidence="11" id="KW-1185">Reference proteome</keyword>
<evidence type="ECO:0000256" key="10">
    <source>
        <dbReference type="SAM" id="SignalP"/>
    </source>
</evidence>
<comment type="similarity">
    <text evidence="2 9">Belongs to the sulfotransferase 2 family.</text>
</comment>
<keyword evidence="7" id="KW-0472">Membrane</keyword>
<dbReference type="GeneID" id="117243649"/>
<keyword evidence="5" id="KW-1133">Transmembrane helix</keyword>
<evidence type="ECO:0000313" key="12">
    <source>
        <dbReference type="RefSeq" id="XP_033367197.1"/>
    </source>
</evidence>
<reference evidence="12 13" key="1">
    <citation type="submission" date="2025-04" db="UniProtKB">
        <authorList>
            <consortium name="RefSeq"/>
        </authorList>
    </citation>
    <scope>IDENTIFICATION</scope>
    <source>
        <tissue evidence="12 13">Muscle</tissue>
    </source>
</reference>
<proteinExistence type="inferred from homology"/>
<dbReference type="SUPFAM" id="SSF52540">
    <property type="entry name" value="P-loop containing nucleoside triphosphate hydrolases"/>
    <property type="match status" value="1"/>
</dbReference>
<dbReference type="GO" id="GO:0008146">
    <property type="term" value="F:sulfotransferase activity"/>
    <property type="evidence" value="ECO:0007669"/>
    <property type="project" value="InterPro"/>
</dbReference>
<dbReference type="AlphaFoldDB" id="A0A6J3LQY5"/>
<evidence type="ECO:0000256" key="4">
    <source>
        <dbReference type="ARBA" id="ARBA00022692"/>
    </source>
</evidence>
<accession>A0A6J3LQY5</accession>
<evidence type="ECO:0000256" key="8">
    <source>
        <dbReference type="ARBA" id="ARBA00023180"/>
    </source>
</evidence>
<keyword evidence="10" id="KW-0732">Signal</keyword>
<dbReference type="RefSeq" id="XP_033367201.1">
    <property type="nucleotide sequence ID" value="XM_033511310.1"/>
</dbReference>
<sequence>MTECRVWGTVLFLINISSLMVDTSAFGGRTSTNDEKGRSFETEDSVYSWTGPNALARSALVERQERLQYNCEEIFEVRDSLNEDLNPESFRNILVDEQHELLYCYVPKVACTNWKRVLMVATGKWPGNDPMEIPADQAHSPGTFQRLTNYTLSEIERMLATYDKLIVVRHPLERLLSAYRNKLEAKHEKSSRYFQTRFGKKIIRRYRQNATVESLRNGDDVTFREFVQFVTDDSSNETRNEHWKPIYELCHPCLVNYNLVSKYESLVEDATEVLERMGVESVNFPTKPVNSEPTAKKLEKYYSTLTYKQLRKLADLYKLDLRLFDYSLEDVLGFSLA</sequence>
<evidence type="ECO:0000313" key="11">
    <source>
        <dbReference type="Proteomes" id="UP000504631"/>
    </source>
</evidence>
<feature type="signal peptide" evidence="10">
    <location>
        <begin position="1"/>
        <end position="25"/>
    </location>
</feature>
<dbReference type="InterPro" id="IPR027417">
    <property type="entry name" value="P-loop_NTPase"/>
</dbReference>